<name>A0A438M652_9ACTN</name>
<evidence type="ECO:0000313" key="3">
    <source>
        <dbReference type="Proteomes" id="UP000284824"/>
    </source>
</evidence>
<dbReference type="AlphaFoldDB" id="A0A438M652"/>
<comment type="caution">
    <text evidence="2">The sequence shown here is derived from an EMBL/GenBank/DDBJ whole genome shotgun (WGS) entry which is preliminary data.</text>
</comment>
<evidence type="ECO:0000256" key="1">
    <source>
        <dbReference type="SAM" id="SignalP"/>
    </source>
</evidence>
<protein>
    <recommendedName>
        <fullName evidence="4">IPT/TIG domain-containing protein</fullName>
    </recommendedName>
</protein>
<keyword evidence="3" id="KW-1185">Reference proteome</keyword>
<evidence type="ECO:0008006" key="4">
    <source>
        <dbReference type="Google" id="ProtNLM"/>
    </source>
</evidence>
<evidence type="ECO:0000313" key="2">
    <source>
        <dbReference type="EMBL" id="RVX41137.1"/>
    </source>
</evidence>
<dbReference type="Proteomes" id="UP000284824">
    <property type="component" value="Unassembled WGS sequence"/>
</dbReference>
<gene>
    <name evidence="2" type="ORF">EDD27_3606</name>
</gene>
<proteinExistence type="predicted"/>
<sequence length="123" mass="13132">MRPRHTIKHVIMTLVAPVALVTGAVAPTASASIRQNPWIYVSPETGPPGTEITVDGIGFLPNLLISISHPGLSGPDSIKAQEFGGIPAATFRVMESTEPGTITIQYRQAENIIATADFTVQRR</sequence>
<organism evidence="2 3">
    <name type="scientific">Nonomuraea polychroma</name>
    <dbReference type="NCBI Taxonomy" id="46176"/>
    <lineage>
        <taxon>Bacteria</taxon>
        <taxon>Bacillati</taxon>
        <taxon>Actinomycetota</taxon>
        <taxon>Actinomycetes</taxon>
        <taxon>Streptosporangiales</taxon>
        <taxon>Streptosporangiaceae</taxon>
        <taxon>Nonomuraea</taxon>
    </lineage>
</organism>
<reference evidence="2 3" key="1">
    <citation type="submission" date="2019-01" db="EMBL/GenBank/DDBJ databases">
        <title>Sequencing the genomes of 1000 actinobacteria strains.</title>
        <authorList>
            <person name="Klenk H.-P."/>
        </authorList>
    </citation>
    <scope>NUCLEOTIDE SEQUENCE [LARGE SCALE GENOMIC DNA]</scope>
    <source>
        <strain evidence="2 3">DSM 43925</strain>
    </source>
</reference>
<feature type="signal peptide" evidence="1">
    <location>
        <begin position="1"/>
        <end position="31"/>
    </location>
</feature>
<keyword evidence="1" id="KW-0732">Signal</keyword>
<feature type="chain" id="PRO_5019114971" description="IPT/TIG domain-containing protein" evidence="1">
    <location>
        <begin position="32"/>
        <end position="123"/>
    </location>
</feature>
<dbReference type="EMBL" id="SAUN01000001">
    <property type="protein sequence ID" value="RVX41137.1"/>
    <property type="molecule type" value="Genomic_DNA"/>
</dbReference>
<accession>A0A438M652</accession>